<evidence type="ECO:0000256" key="10">
    <source>
        <dbReference type="SAM" id="Phobius"/>
    </source>
</evidence>
<feature type="transmembrane region" description="Helical" evidence="10">
    <location>
        <begin position="50"/>
        <end position="74"/>
    </location>
</feature>
<dbReference type="SUPFAM" id="SSF103473">
    <property type="entry name" value="MFS general substrate transporter"/>
    <property type="match status" value="1"/>
</dbReference>
<feature type="transmembrane region" description="Helical" evidence="10">
    <location>
        <begin position="152"/>
        <end position="173"/>
    </location>
</feature>
<dbReference type="AlphaFoldDB" id="A0AAJ7DWL2"/>
<dbReference type="InterPro" id="IPR003663">
    <property type="entry name" value="Sugar/inositol_transpt"/>
</dbReference>
<feature type="transmembrane region" description="Helical" evidence="10">
    <location>
        <begin position="389"/>
        <end position="408"/>
    </location>
</feature>
<feature type="transmembrane region" description="Helical" evidence="10">
    <location>
        <begin position="185"/>
        <end position="203"/>
    </location>
</feature>
<dbReference type="InterPro" id="IPR005828">
    <property type="entry name" value="MFS_sugar_transport-like"/>
</dbReference>
<evidence type="ECO:0000313" key="13">
    <source>
        <dbReference type="RefSeq" id="XP_011499080.1"/>
    </source>
</evidence>
<evidence type="ECO:0000256" key="2">
    <source>
        <dbReference type="ARBA" id="ARBA00022475"/>
    </source>
</evidence>
<feature type="region of interest" description="Disordered" evidence="9">
    <location>
        <begin position="495"/>
        <end position="518"/>
    </location>
</feature>
<dbReference type="PRINTS" id="PR00171">
    <property type="entry name" value="SUGRTRNSPORT"/>
</dbReference>
<feature type="region of interest" description="Disordered" evidence="9">
    <location>
        <begin position="1"/>
        <end position="40"/>
    </location>
</feature>
<feature type="transmembrane region" description="Helical" evidence="10">
    <location>
        <begin position="331"/>
        <end position="351"/>
    </location>
</feature>
<dbReference type="Proteomes" id="UP000695007">
    <property type="component" value="Unplaced"/>
</dbReference>
<evidence type="ECO:0000256" key="5">
    <source>
        <dbReference type="ARBA" id="ARBA00023136"/>
    </source>
</evidence>
<dbReference type="GO" id="GO:0005886">
    <property type="term" value="C:plasma membrane"/>
    <property type="evidence" value="ECO:0007669"/>
    <property type="project" value="UniProtKB-SubCell"/>
</dbReference>
<dbReference type="InterPro" id="IPR020846">
    <property type="entry name" value="MFS_dom"/>
</dbReference>
<evidence type="ECO:0000256" key="7">
    <source>
        <dbReference type="ARBA" id="ARBA00024348"/>
    </source>
</evidence>
<dbReference type="NCBIfam" id="TIGR00879">
    <property type="entry name" value="SP"/>
    <property type="match status" value="1"/>
</dbReference>
<reference evidence="13" key="1">
    <citation type="submission" date="2025-08" db="UniProtKB">
        <authorList>
            <consortium name="RefSeq"/>
        </authorList>
    </citation>
    <scope>IDENTIFICATION</scope>
</reference>
<dbReference type="GO" id="GO:0051119">
    <property type="term" value="F:sugar transmembrane transporter activity"/>
    <property type="evidence" value="ECO:0007669"/>
    <property type="project" value="InterPro"/>
</dbReference>
<keyword evidence="4 10" id="KW-1133">Transmembrane helix</keyword>
<dbReference type="InterPro" id="IPR044775">
    <property type="entry name" value="MFS_ERD6/Tret1-like"/>
</dbReference>
<dbReference type="KEGG" id="csol:105363158"/>
<dbReference type="PROSITE" id="PS00217">
    <property type="entry name" value="SUGAR_TRANSPORT_2"/>
    <property type="match status" value="1"/>
</dbReference>
<dbReference type="InterPro" id="IPR005829">
    <property type="entry name" value="Sugar_transporter_CS"/>
</dbReference>
<dbReference type="InterPro" id="IPR036259">
    <property type="entry name" value="MFS_trans_sf"/>
</dbReference>
<name>A0AAJ7DWL2_9HYME</name>
<dbReference type="FunFam" id="1.20.1250.20:FF:000055">
    <property type="entry name" value="Facilitated trehalose transporter Tret1-2 homolog"/>
    <property type="match status" value="1"/>
</dbReference>
<feature type="transmembrane region" description="Helical" evidence="10">
    <location>
        <begin position="357"/>
        <end position="377"/>
    </location>
</feature>
<feature type="transmembrane region" description="Helical" evidence="10">
    <location>
        <begin position="209"/>
        <end position="230"/>
    </location>
</feature>
<accession>A0AAJ7DWL2</accession>
<comment type="subcellular location">
    <subcellularLocation>
        <location evidence="1">Cell membrane</location>
        <topology evidence="1">Multi-pass membrane protein</topology>
    </subcellularLocation>
</comment>
<dbReference type="GeneID" id="105363158"/>
<dbReference type="RefSeq" id="XP_011499080.1">
    <property type="nucleotide sequence ID" value="XM_011500778.1"/>
</dbReference>
<feature type="transmembrane region" description="Helical" evidence="10">
    <location>
        <begin position="460"/>
        <end position="479"/>
    </location>
</feature>
<feature type="transmembrane region" description="Helical" evidence="10">
    <location>
        <begin position="123"/>
        <end position="146"/>
    </location>
</feature>
<keyword evidence="5 10" id="KW-0472">Membrane</keyword>
<feature type="transmembrane region" description="Helical" evidence="10">
    <location>
        <begin position="428"/>
        <end position="448"/>
    </location>
</feature>
<proteinExistence type="inferred from homology"/>
<keyword evidence="6" id="KW-0325">Glycoprotein</keyword>
<comment type="similarity">
    <text evidence="7">Belongs to the major facilitator superfamily. Sugar transporter (TC 2.A.1.1) family. Trehalose transporter subfamily.</text>
</comment>
<evidence type="ECO:0000256" key="3">
    <source>
        <dbReference type="ARBA" id="ARBA00022692"/>
    </source>
</evidence>
<keyword evidence="2" id="KW-1003">Cell membrane</keyword>
<keyword evidence="3 10" id="KW-0812">Transmembrane</keyword>
<dbReference type="PANTHER" id="PTHR48021:SF1">
    <property type="entry name" value="GH07001P-RELATED"/>
    <property type="match status" value="1"/>
</dbReference>
<evidence type="ECO:0000256" key="8">
    <source>
        <dbReference type="RuleBase" id="RU003346"/>
    </source>
</evidence>
<feature type="transmembrane region" description="Helical" evidence="10">
    <location>
        <begin position="94"/>
        <end position="111"/>
    </location>
</feature>
<keyword evidence="12" id="KW-1185">Reference proteome</keyword>
<organism evidence="12 13">
    <name type="scientific">Ceratosolen solmsi marchali</name>
    <dbReference type="NCBI Taxonomy" id="326594"/>
    <lineage>
        <taxon>Eukaryota</taxon>
        <taxon>Metazoa</taxon>
        <taxon>Ecdysozoa</taxon>
        <taxon>Arthropoda</taxon>
        <taxon>Hexapoda</taxon>
        <taxon>Insecta</taxon>
        <taxon>Pterygota</taxon>
        <taxon>Neoptera</taxon>
        <taxon>Endopterygota</taxon>
        <taxon>Hymenoptera</taxon>
        <taxon>Apocrita</taxon>
        <taxon>Proctotrupomorpha</taxon>
        <taxon>Chalcidoidea</taxon>
        <taxon>Agaonidae</taxon>
        <taxon>Agaoninae</taxon>
        <taxon>Ceratosolen</taxon>
    </lineage>
</organism>
<gene>
    <name evidence="13" type="primary">LOC105363158</name>
</gene>
<dbReference type="CDD" id="cd17358">
    <property type="entry name" value="MFS_GLUT6_8_Class3_like"/>
    <property type="match status" value="1"/>
</dbReference>
<dbReference type="PROSITE" id="PS50850">
    <property type="entry name" value="MFS"/>
    <property type="match status" value="1"/>
</dbReference>
<dbReference type="InterPro" id="IPR050549">
    <property type="entry name" value="MFS_Trehalose_Transporter"/>
</dbReference>
<dbReference type="Gene3D" id="1.20.1250.20">
    <property type="entry name" value="MFS general substrate transporter like domains"/>
    <property type="match status" value="1"/>
</dbReference>
<keyword evidence="8" id="KW-0813">Transport</keyword>
<protein>
    <submittedName>
        <fullName evidence="13">Facilitated trehalose transporter Tret1-2 homolog</fullName>
    </submittedName>
</protein>
<evidence type="ECO:0000256" key="4">
    <source>
        <dbReference type="ARBA" id="ARBA00022989"/>
    </source>
</evidence>
<dbReference type="Pfam" id="PF00083">
    <property type="entry name" value="Sugar_tr"/>
    <property type="match status" value="1"/>
</dbReference>
<evidence type="ECO:0000256" key="6">
    <source>
        <dbReference type="ARBA" id="ARBA00023180"/>
    </source>
</evidence>
<evidence type="ECO:0000256" key="9">
    <source>
        <dbReference type="SAM" id="MobiDB-lite"/>
    </source>
</evidence>
<sequence>MHQAARSEDNEMAELPGPGPRSPVETLKGGGQPLRPIHGGKQEGRKLFQYLATLIAGSIMAQSGMNLGWTSPVIPHLSRNDSFLPNLDPDGEEVSWITSLMALGAILGAVPSGKAADKIGRKIAIGITAMPFLICWVLMLLAPLGASIPVLYVARFIGGIGAGAACVLVPVYIGEIAEPSIRGTLGTFFPIFFSLGIVFSYTAGSYLSYMAFNGCCCALLVPFLVSVIFLPESPSWLVQRGRKADAYKVLRLLRGANYDVSQEIGELLEESEQVQVKEGGLRDLLGTKAGRKAIGTCVGLMWFQQMCGIDAVLFYTVQIFEEAKSSIDPNVATIIIGIIEVIMGLIVAVTIDRFGRKPLLVFSGSAMTICLGILGYYYKMKEDKKDITWISWLPLACIGMFNVVFSLGYGSVPYSIISELFPPETKGIAGSISIMTNWFLVFLVTRTFHILTRMLHESVTFWLFASICAMSALFAFVYVPETKGKSLQEIQTKLARRKKDRGRKHEAVEPKPLPLAPN</sequence>
<dbReference type="PROSITE" id="PS00216">
    <property type="entry name" value="SUGAR_TRANSPORT_1"/>
    <property type="match status" value="2"/>
</dbReference>
<evidence type="ECO:0000256" key="1">
    <source>
        <dbReference type="ARBA" id="ARBA00004651"/>
    </source>
</evidence>
<dbReference type="PANTHER" id="PTHR48021">
    <property type="match status" value="1"/>
</dbReference>
<feature type="domain" description="Major facilitator superfamily (MFS) profile" evidence="11">
    <location>
        <begin position="50"/>
        <end position="483"/>
    </location>
</feature>
<evidence type="ECO:0000259" key="11">
    <source>
        <dbReference type="PROSITE" id="PS50850"/>
    </source>
</evidence>
<evidence type="ECO:0000313" key="12">
    <source>
        <dbReference type="Proteomes" id="UP000695007"/>
    </source>
</evidence>